<dbReference type="InterPro" id="IPR004838">
    <property type="entry name" value="NHTrfase_class1_PyrdxlP-BS"/>
</dbReference>
<evidence type="ECO:0000256" key="2">
    <source>
        <dbReference type="ARBA" id="ARBA00007441"/>
    </source>
</evidence>
<evidence type="ECO:0000256" key="1">
    <source>
        <dbReference type="ARBA" id="ARBA00001933"/>
    </source>
</evidence>
<dbReference type="GO" id="GO:0030170">
    <property type="term" value="F:pyridoxal phosphate binding"/>
    <property type="evidence" value="ECO:0007669"/>
    <property type="project" value="InterPro"/>
</dbReference>
<dbReference type="InterPro" id="IPR004839">
    <property type="entry name" value="Aminotransferase_I/II_large"/>
</dbReference>
<dbReference type="Gene3D" id="3.90.1150.10">
    <property type="entry name" value="Aspartate Aminotransferase, domain 1"/>
    <property type="match status" value="1"/>
</dbReference>
<dbReference type="PRINTS" id="PR00799">
    <property type="entry name" value="TRANSAMINASE"/>
</dbReference>
<dbReference type="Pfam" id="PF00155">
    <property type="entry name" value="Aminotran_1_2"/>
    <property type="match status" value="1"/>
</dbReference>
<name>A0AA37RFT2_PSEPU</name>
<dbReference type="InterPro" id="IPR015424">
    <property type="entry name" value="PyrdxlP-dep_Trfase"/>
</dbReference>
<evidence type="ECO:0000259" key="8">
    <source>
        <dbReference type="Pfam" id="PF00155"/>
    </source>
</evidence>
<dbReference type="AlphaFoldDB" id="A0AA37RFT2"/>
<dbReference type="EC" id="2.6.1.-" evidence="7"/>
<protein>
    <recommendedName>
        <fullName evidence="7">Aminotransferase</fullName>
        <ecNumber evidence="7">2.6.1.-</ecNumber>
    </recommendedName>
</protein>
<evidence type="ECO:0000256" key="3">
    <source>
        <dbReference type="ARBA" id="ARBA00011738"/>
    </source>
</evidence>
<dbReference type="InterPro" id="IPR000796">
    <property type="entry name" value="Asp_trans"/>
</dbReference>
<accession>A0AA37RFT2</accession>
<comment type="cofactor">
    <cofactor evidence="1 7">
        <name>pyridoxal 5'-phosphate</name>
        <dbReference type="ChEBI" id="CHEBI:597326"/>
    </cofactor>
</comment>
<organism evidence="9 10">
    <name type="scientific">Pseudomonas putida</name>
    <name type="common">Arthrobacter siderocapsulatus</name>
    <dbReference type="NCBI Taxonomy" id="303"/>
    <lineage>
        <taxon>Bacteria</taxon>
        <taxon>Pseudomonadati</taxon>
        <taxon>Pseudomonadota</taxon>
        <taxon>Gammaproteobacteria</taxon>
        <taxon>Pseudomonadales</taxon>
        <taxon>Pseudomonadaceae</taxon>
        <taxon>Pseudomonas</taxon>
    </lineage>
</organism>
<comment type="similarity">
    <text evidence="2 7">Belongs to the class-I pyridoxal-phosphate-dependent aminotransferase family.</text>
</comment>
<feature type="domain" description="Aminotransferase class I/classII large" evidence="8">
    <location>
        <begin position="27"/>
        <end position="392"/>
    </location>
</feature>
<dbReference type="InterPro" id="IPR015422">
    <property type="entry name" value="PyrdxlP-dep_Trfase_small"/>
</dbReference>
<evidence type="ECO:0000256" key="4">
    <source>
        <dbReference type="ARBA" id="ARBA00022576"/>
    </source>
</evidence>
<keyword evidence="6" id="KW-0663">Pyridoxal phosphate</keyword>
<proteinExistence type="inferred from homology"/>
<dbReference type="PANTHER" id="PTHR11879">
    <property type="entry name" value="ASPARTATE AMINOTRANSFERASE"/>
    <property type="match status" value="1"/>
</dbReference>
<keyword evidence="4 7" id="KW-0032">Aminotransferase</keyword>
<evidence type="ECO:0000313" key="10">
    <source>
        <dbReference type="Proteomes" id="UP001161257"/>
    </source>
</evidence>
<dbReference type="Proteomes" id="UP001161257">
    <property type="component" value="Unassembled WGS sequence"/>
</dbReference>
<dbReference type="GO" id="GO:0005829">
    <property type="term" value="C:cytosol"/>
    <property type="evidence" value="ECO:0007669"/>
    <property type="project" value="TreeGrafter"/>
</dbReference>
<dbReference type="Gene3D" id="3.40.640.10">
    <property type="entry name" value="Type I PLP-dependent aspartate aminotransferase-like (Major domain)"/>
    <property type="match status" value="1"/>
</dbReference>
<dbReference type="GO" id="GO:0042802">
    <property type="term" value="F:identical protein binding"/>
    <property type="evidence" value="ECO:0007669"/>
    <property type="project" value="TreeGrafter"/>
</dbReference>
<evidence type="ECO:0000313" key="9">
    <source>
        <dbReference type="EMBL" id="GLO36433.1"/>
    </source>
</evidence>
<dbReference type="InterPro" id="IPR015421">
    <property type="entry name" value="PyrdxlP-dep_Trfase_major"/>
</dbReference>
<evidence type="ECO:0000256" key="5">
    <source>
        <dbReference type="ARBA" id="ARBA00022679"/>
    </source>
</evidence>
<dbReference type="SUPFAM" id="SSF53383">
    <property type="entry name" value="PLP-dependent transferases"/>
    <property type="match status" value="1"/>
</dbReference>
<dbReference type="NCBIfam" id="NF006719">
    <property type="entry name" value="PRK09257.1"/>
    <property type="match status" value="1"/>
</dbReference>
<dbReference type="GO" id="GO:0004838">
    <property type="term" value="F:L-tyrosine-2-oxoglutarate transaminase activity"/>
    <property type="evidence" value="ECO:0007669"/>
    <property type="project" value="TreeGrafter"/>
</dbReference>
<dbReference type="FunFam" id="3.40.640.10:FF:000066">
    <property type="entry name" value="Aspartate aminotransferase"/>
    <property type="match status" value="1"/>
</dbReference>
<comment type="caution">
    <text evidence="9">The sequence shown here is derived from an EMBL/GenBank/DDBJ whole genome shotgun (WGS) entry which is preliminary data.</text>
</comment>
<gene>
    <name evidence="9" type="ORF">PPUN14671_32680</name>
</gene>
<evidence type="ECO:0000256" key="7">
    <source>
        <dbReference type="RuleBase" id="RU000481"/>
    </source>
</evidence>
<dbReference type="RefSeq" id="WP_284354771.1">
    <property type="nucleotide sequence ID" value="NZ_BSKF01000005.1"/>
</dbReference>
<dbReference type="PANTHER" id="PTHR11879:SF37">
    <property type="entry name" value="AROMATIC-AMINO-ACID AMINOTRANSFERASE"/>
    <property type="match status" value="1"/>
</dbReference>
<reference evidence="9" key="1">
    <citation type="submission" date="2023-01" db="EMBL/GenBank/DDBJ databases">
        <title>Whole-genome sequence of Pseudomonas putida NBRC 14671.</title>
        <authorList>
            <person name="Morohoshi T."/>
            <person name="Someya N."/>
        </authorList>
    </citation>
    <scope>NUCLEOTIDE SEQUENCE</scope>
    <source>
        <strain evidence="9">NBRC 14671</strain>
    </source>
</reference>
<evidence type="ECO:0000256" key="6">
    <source>
        <dbReference type="ARBA" id="ARBA00022898"/>
    </source>
</evidence>
<dbReference type="GO" id="GO:0033585">
    <property type="term" value="P:L-phenylalanine biosynthetic process from chorismate via phenylpyruvate"/>
    <property type="evidence" value="ECO:0007669"/>
    <property type="project" value="TreeGrafter"/>
</dbReference>
<comment type="subunit">
    <text evidence="3">Homodimer.</text>
</comment>
<dbReference type="PROSITE" id="PS00105">
    <property type="entry name" value="AA_TRANSFER_CLASS_1"/>
    <property type="match status" value="1"/>
</dbReference>
<dbReference type="CDD" id="cd00609">
    <property type="entry name" value="AAT_like"/>
    <property type="match status" value="1"/>
</dbReference>
<dbReference type="EMBL" id="BSKJ01000007">
    <property type="protein sequence ID" value="GLO36433.1"/>
    <property type="molecule type" value="Genomic_DNA"/>
</dbReference>
<keyword evidence="5 7" id="KW-0808">Transferase</keyword>
<sequence>MFEQVEAYPGDPILSLMDDFHADVRGEKVNLSIGFYYDEAGQVPVLDTVQAAKAQLDAQAPSANLYLPMDGHPAFRSAVQAYLFGELDRQASERIVTLQSVGGSGALRVGADFLKRYYPQSQVWVSDPTWDNHLAIFSGAGFTVQRYPYLDETGSNVAFERLLACFDRLPAHSIVLLHACCHNPTGIDLSPEQWDTVFEVCRQRCLIPFLDAAYLGMGDGVEADAYAIRALAKAGITGLVANSFSKVFSLYGERVGSLSVICEHTAIATRVAGQLKGTVRTNYSNPPRHGAELVVTILSDDDLHRAWRAELETMRTRMIAMRQALHERIKALNPELDVSYLLQQKGMFSYTGLSAQAVDRIREQHAVYLIRSGRICIAGLNEGNLDAVASALASTR</sequence>